<gene>
    <name evidence="6" type="ORF">LIER_36481</name>
</gene>
<evidence type="ECO:0000256" key="2">
    <source>
        <dbReference type="ARBA" id="ARBA00023125"/>
    </source>
</evidence>
<protein>
    <recommendedName>
        <fullName evidence="5">PPC domain-containing protein</fullName>
    </recommendedName>
</protein>
<feature type="compositionally biased region" description="Polar residues" evidence="4">
    <location>
        <begin position="270"/>
        <end position="281"/>
    </location>
</feature>
<sequence length="360" mass="39811">MEVNWYDVENITLNHPLISSTPSSPSHNHLHPYQQPPTLPHLMHQPPNNQDVLNIDNFMTPNTNAPNNTTPINLNFANATQTFIIVDENNQESIEPVNSRQKLRGRPAGSKNKPKLPMIVEEESPDDLQSLLLEITSGNDIIECITTYVNQKHRGVTVMWVTGIVKDVTLRQLTIPDDEMINTENQGRTMFSIINLPGRYEILSLRGTFLPKPSPKEDTGVTIYLAGGQGQVLGGNVVGKLMTFGRVRVVATSFSNALFERLPESLDSSHPVQIIPQSNTTKPDRNFKKTKSTNVASSSSIVVDVAPQPQHNNEGYAGEPRIAETSSMPLYNLNPPNFLVNNVPFNLKGNFCVDGPLPPP</sequence>
<dbReference type="PROSITE" id="PS51742">
    <property type="entry name" value="PPC"/>
    <property type="match status" value="1"/>
</dbReference>
<evidence type="ECO:0000256" key="1">
    <source>
        <dbReference type="ARBA" id="ARBA00023015"/>
    </source>
</evidence>
<organism evidence="6 7">
    <name type="scientific">Lithospermum erythrorhizon</name>
    <name type="common">Purple gromwell</name>
    <name type="synonym">Lithospermum officinale var. erythrorhizon</name>
    <dbReference type="NCBI Taxonomy" id="34254"/>
    <lineage>
        <taxon>Eukaryota</taxon>
        <taxon>Viridiplantae</taxon>
        <taxon>Streptophyta</taxon>
        <taxon>Embryophyta</taxon>
        <taxon>Tracheophyta</taxon>
        <taxon>Spermatophyta</taxon>
        <taxon>Magnoliopsida</taxon>
        <taxon>eudicotyledons</taxon>
        <taxon>Gunneridae</taxon>
        <taxon>Pentapetalae</taxon>
        <taxon>asterids</taxon>
        <taxon>lamiids</taxon>
        <taxon>Boraginales</taxon>
        <taxon>Boraginaceae</taxon>
        <taxon>Boraginoideae</taxon>
        <taxon>Lithospermeae</taxon>
        <taxon>Lithospermum</taxon>
    </lineage>
</organism>
<dbReference type="GO" id="GO:0003680">
    <property type="term" value="F:minor groove of adenine-thymine-rich DNA binding"/>
    <property type="evidence" value="ECO:0007669"/>
    <property type="project" value="InterPro"/>
</dbReference>
<dbReference type="AlphaFoldDB" id="A0AAV3P7S8"/>
<keyword evidence="3" id="KW-0804">Transcription</keyword>
<feature type="region of interest" description="Disordered" evidence="4">
    <location>
        <begin position="270"/>
        <end position="293"/>
    </location>
</feature>
<name>A0AAV3P7S8_LITER</name>
<evidence type="ECO:0000259" key="5">
    <source>
        <dbReference type="PROSITE" id="PS51742"/>
    </source>
</evidence>
<dbReference type="GO" id="GO:0003700">
    <property type="term" value="F:DNA-binding transcription factor activity"/>
    <property type="evidence" value="ECO:0007669"/>
    <property type="project" value="TreeGrafter"/>
</dbReference>
<reference evidence="6 7" key="1">
    <citation type="submission" date="2024-01" db="EMBL/GenBank/DDBJ databases">
        <title>The complete chloroplast genome sequence of Lithospermum erythrorhizon: insights into the phylogenetic relationship among Boraginaceae species and the maternal lineages of purple gromwells.</title>
        <authorList>
            <person name="Okada T."/>
            <person name="Watanabe K."/>
        </authorList>
    </citation>
    <scope>NUCLEOTIDE SEQUENCE [LARGE SCALE GENOMIC DNA]</scope>
</reference>
<accession>A0AAV3P7S8</accession>
<dbReference type="GO" id="GO:0005634">
    <property type="term" value="C:nucleus"/>
    <property type="evidence" value="ECO:0007669"/>
    <property type="project" value="TreeGrafter"/>
</dbReference>
<comment type="caution">
    <text evidence="6">The sequence shown here is derived from an EMBL/GenBank/DDBJ whole genome shotgun (WGS) entry which is preliminary data.</text>
</comment>
<keyword evidence="2" id="KW-0238">DNA-binding</keyword>
<dbReference type="InterPro" id="IPR005175">
    <property type="entry name" value="PPC_dom"/>
</dbReference>
<proteinExistence type="predicted"/>
<dbReference type="Pfam" id="PF03479">
    <property type="entry name" value="PCC"/>
    <property type="match status" value="1"/>
</dbReference>
<feature type="domain" description="PPC" evidence="5">
    <location>
        <begin position="123"/>
        <end position="278"/>
    </location>
</feature>
<dbReference type="Proteomes" id="UP001454036">
    <property type="component" value="Unassembled WGS sequence"/>
</dbReference>
<keyword evidence="7" id="KW-1185">Reference proteome</keyword>
<dbReference type="CDD" id="cd11378">
    <property type="entry name" value="DUF296"/>
    <property type="match status" value="1"/>
</dbReference>
<evidence type="ECO:0000256" key="3">
    <source>
        <dbReference type="ARBA" id="ARBA00023163"/>
    </source>
</evidence>
<dbReference type="SUPFAM" id="SSF117856">
    <property type="entry name" value="AF0104/ALDC/Ptd012-like"/>
    <property type="match status" value="1"/>
</dbReference>
<feature type="region of interest" description="Disordered" evidence="4">
    <location>
        <begin position="95"/>
        <end position="114"/>
    </location>
</feature>
<dbReference type="Gene3D" id="3.30.1330.80">
    <property type="entry name" value="Hypothetical protein, similar to alpha- acetolactate decarboxylase, domain 2"/>
    <property type="match status" value="1"/>
</dbReference>
<dbReference type="InterPro" id="IPR014476">
    <property type="entry name" value="AHL15-29"/>
</dbReference>
<dbReference type="EMBL" id="BAABME010016737">
    <property type="protein sequence ID" value="GAA0147238.1"/>
    <property type="molecule type" value="Genomic_DNA"/>
</dbReference>
<dbReference type="PANTHER" id="PTHR31100:SF14">
    <property type="entry name" value="AT-HOOK MOTIF NUCLEAR-LOCALIZED PROTEIN 15"/>
    <property type="match status" value="1"/>
</dbReference>
<evidence type="ECO:0000256" key="4">
    <source>
        <dbReference type="SAM" id="MobiDB-lite"/>
    </source>
</evidence>
<dbReference type="PANTHER" id="PTHR31100">
    <property type="entry name" value="AT-HOOK MOTIF NUCLEAR-LOCALIZED PROTEIN 15"/>
    <property type="match status" value="1"/>
</dbReference>
<evidence type="ECO:0000313" key="7">
    <source>
        <dbReference type="Proteomes" id="UP001454036"/>
    </source>
</evidence>
<keyword evidence="1" id="KW-0805">Transcription regulation</keyword>
<evidence type="ECO:0000313" key="6">
    <source>
        <dbReference type="EMBL" id="GAA0147238.1"/>
    </source>
</evidence>